<evidence type="ECO:0000256" key="6">
    <source>
        <dbReference type="RuleBase" id="RU003355"/>
    </source>
</evidence>
<dbReference type="GO" id="GO:0006508">
    <property type="term" value="P:proteolysis"/>
    <property type="evidence" value="ECO:0007669"/>
    <property type="project" value="UniProtKB-KW"/>
</dbReference>
<dbReference type="InterPro" id="IPR023828">
    <property type="entry name" value="Peptidase_S8_Ser-AS"/>
</dbReference>
<evidence type="ECO:0000256" key="4">
    <source>
        <dbReference type="ARBA" id="ARBA00022825"/>
    </source>
</evidence>
<evidence type="ECO:0000256" key="3">
    <source>
        <dbReference type="ARBA" id="ARBA00022801"/>
    </source>
</evidence>
<protein>
    <submittedName>
        <fullName evidence="9">Serine protease</fullName>
    </submittedName>
</protein>
<proteinExistence type="inferred from homology"/>
<feature type="region of interest" description="Disordered" evidence="7">
    <location>
        <begin position="106"/>
        <end position="128"/>
    </location>
</feature>
<feature type="compositionally biased region" description="Low complexity" evidence="7">
    <location>
        <begin position="1"/>
        <end position="20"/>
    </location>
</feature>
<dbReference type="Proteomes" id="UP000660680">
    <property type="component" value="Unassembled WGS sequence"/>
</dbReference>
<dbReference type="InterPro" id="IPR015500">
    <property type="entry name" value="Peptidase_S8_subtilisin-rel"/>
</dbReference>
<feature type="active site" description="Charge relay system" evidence="5">
    <location>
        <position position="332"/>
    </location>
</feature>
<feature type="active site" description="Charge relay system" evidence="5">
    <location>
        <position position="162"/>
    </location>
</feature>
<dbReference type="PANTHER" id="PTHR43806:SF11">
    <property type="entry name" value="CEREVISIN-RELATED"/>
    <property type="match status" value="1"/>
</dbReference>
<dbReference type="SUPFAM" id="SSF52743">
    <property type="entry name" value="Subtilisin-like"/>
    <property type="match status" value="1"/>
</dbReference>
<evidence type="ECO:0000259" key="8">
    <source>
        <dbReference type="Pfam" id="PF00082"/>
    </source>
</evidence>
<name>A0A918L674_9PSEU</name>
<reference evidence="9" key="2">
    <citation type="submission" date="2020-09" db="EMBL/GenBank/DDBJ databases">
        <authorList>
            <person name="Sun Q."/>
            <person name="Ohkuma M."/>
        </authorList>
    </citation>
    <scope>NUCLEOTIDE SEQUENCE</scope>
    <source>
        <strain evidence="9">JCM 3276</strain>
    </source>
</reference>
<comment type="similarity">
    <text evidence="1 5 6">Belongs to the peptidase S8 family.</text>
</comment>
<organism evidence="9 10">
    <name type="scientific">Actinokineospora fastidiosa</name>
    <dbReference type="NCBI Taxonomy" id="1816"/>
    <lineage>
        <taxon>Bacteria</taxon>
        <taxon>Bacillati</taxon>
        <taxon>Actinomycetota</taxon>
        <taxon>Actinomycetes</taxon>
        <taxon>Pseudonocardiales</taxon>
        <taxon>Pseudonocardiaceae</taxon>
        <taxon>Actinokineospora</taxon>
    </lineage>
</organism>
<sequence>MLSMPNATAAAPAQGAADEGPGLGKHDQELLAKAEQAGEKTVKVLIATDKGAGAAAVEELVRNGAEIEYRADEIGYVRAEVPVGKVKKIASLPGVDALDISETIALPDPRPEGVQNPTPQPAPGPSTPRVNPYMPTGDIGAAQFVNDHPTWDGRGTTIAIVDSGVDLDHPALKTTTTGERKITDWVTYTDPGFTNGVNNDDDPTWLLMDKTVPGASLGLPAEGELAFAEFDERDPRLGGELGNDLNRDGNPAGSSGRFGVAWNKATDTMWLDTDQDGSMADEKAMQNYKVRYDIGTVGTDNPATDVRESMTFVMQSSPSTNSVNVGIVSGAHGSHVAGITAANRMFGGTMTGAAPGAKLVSIRVCLFVTGCTSHALLEGMVYAAQNSDVINMSIGGLPALNDANNARAELYDRLIDEYGVQMFISAGNSGAGMNTVGDPSVATKVLSVGSYITKETWQRNYGSDMAVSESLHGFSSRGPREDGGFKPQIIAPGSAISTVPTWQLGGPVGGTYALPPGYAMFNGTSMASPQAAGAAALLLSAAKAKGISAEPHQLRKAFMSSARFVKGLQAYEQGTGLVDTKKAWNLLKANPSETVITASVPVNTVLSEFLATPGVGTGIHDREGVKAGDRYTRQYTFTRTTGPAHPVTYRVRWIGNDGTFSSPSTVLLRKNSPTKFTVTINPRSAGAHSAVLALDTPMTAGVELHTMNTVVAAEDFTSANGFTVRKGGQIGRNEVAQHFFRVPAGAPAFKVDMVGGGTAPGAGQIRFLRFHPYGVGVDSNSSLNCYNPPVAGGSCGGSPTSRTVSNPQPGVWEVVVEARRTSDAQRAPYTVTASVLGASVSPNPDVIESAQTGVAVERSYTLKNLFGPFTGRATGTPLGSALREQKTIADQENQQFLVNVGAGSTVLRAKIGNTADAAADLDLAVFDCTSGSCVLAGQTADGDSEEEVIIANPGAGAWVVLVQGYAVPAGTTTYDYLDVYTNPALGSVTVDDADAPRAAGAEWTVSAQVVANAGPGAGRVLLGGVQVRTDENVLVGSGDVVVKAVS</sequence>
<dbReference type="Gene3D" id="3.40.50.200">
    <property type="entry name" value="Peptidase S8/S53 domain"/>
    <property type="match status" value="2"/>
</dbReference>
<evidence type="ECO:0000256" key="1">
    <source>
        <dbReference type="ARBA" id="ARBA00011073"/>
    </source>
</evidence>
<feature type="domain" description="Peptidase S8/S53" evidence="8">
    <location>
        <begin position="153"/>
        <end position="573"/>
    </location>
</feature>
<dbReference type="PROSITE" id="PS00136">
    <property type="entry name" value="SUBTILASE_ASP"/>
    <property type="match status" value="1"/>
</dbReference>
<accession>A0A918L674</accession>
<dbReference type="AlphaFoldDB" id="A0A918L674"/>
<dbReference type="PANTHER" id="PTHR43806">
    <property type="entry name" value="PEPTIDASE S8"/>
    <property type="match status" value="1"/>
</dbReference>
<dbReference type="InterPro" id="IPR023827">
    <property type="entry name" value="Peptidase_S8_Asp-AS"/>
</dbReference>
<dbReference type="InterPro" id="IPR000209">
    <property type="entry name" value="Peptidase_S8/S53_dom"/>
</dbReference>
<dbReference type="GO" id="GO:0004252">
    <property type="term" value="F:serine-type endopeptidase activity"/>
    <property type="evidence" value="ECO:0007669"/>
    <property type="project" value="UniProtKB-UniRule"/>
</dbReference>
<evidence type="ECO:0000313" key="9">
    <source>
        <dbReference type="EMBL" id="GGS13763.1"/>
    </source>
</evidence>
<dbReference type="EMBL" id="BMRB01000001">
    <property type="protein sequence ID" value="GGS13763.1"/>
    <property type="molecule type" value="Genomic_DNA"/>
</dbReference>
<dbReference type="PROSITE" id="PS51892">
    <property type="entry name" value="SUBTILASE"/>
    <property type="match status" value="1"/>
</dbReference>
<dbReference type="PRINTS" id="PR00723">
    <property type="entry name" value="SUBTILISIN"/>
</dbReference>
<evidence type="ECO:0000313" key="10">
    <source>
        <dbReference type="Proteomes" id="UP000660680"/>
    </source>
</evidence>
<dbReference type="InterPro" id="IPR050131">
    <property type="entry name" value="Peptidase_S8_subtilisin-like"/>
</dbReference>
<keyword evidence="4 5" id="KW-0720">Serine protease</keyword>
<dbReference type="Gene3D" id="2.60.120.380">
    <property type="match status" value="1"/>
</dbReference>
<keyword evidence="3 5" id="KW-0378">Hydrolase</keyword>
<gene>
    <name evidence="9" type="ORF">GCM10010171_01990</name>
</gene>
<feature type="compositionally biased region" description="Basic and acidic residues" evidence="7">
    <location>
        <begin position="24"/>
        <end position="34"/>
    </location>
</feature>
<keyword evidence="2 5" id="KW-0645">Protease</keyword>
<comment type="caution">
    <text evidence="9">The sequence shown here is derived from an EMBL/GenBank/DDBJ whole genome shotgun (WGS) entry which is preliminary data.</text>
</comment>
<dbReference type="InterPro" id="IPR036852">
    <property type="entry name" value="Peptidase_S8/S53_dom_sf"/>
</dbReference>
<evidence type="ECO:0000256" key="7">
    <source>
        <dbReference type="SAM" id="MobiDB-lite"/>
    </source>
</evidence>
<dbReference type="Pfam" id="PF00082">
    <property type="entry name" value="Peptidase_S8"/>
    <property type="match status" value="1"/>
</dbReference>
<evidence type="ECO:0000256" key="5">
    <source>
        <dbReference type="PROSITE-ProRule" id="PRU01240"/>
    </source>
</evidence>
<keyword evidence="10" id="KW-1185">Reference proteome</keyword>
<reference evidence="9" key="1">
    <citation type="journal article" date="2014" name="Int. J. Syst. Evol. Microbiol.">
        <title>Complete genome sequence of Corynebacterium casei LMG S-19264T (=DSM 44701T), isolated from a smear-ripened cheese.</title>
        <authorList>
            <consortium name="US DOE Joint Genome Institute (JGI-PGF)"/>
            <person name="Walter F."/>
            <person name="Albersmeier A."/>
            <person name="Kalinowski J."/>
            <person name="Ruckert C."/>
        </authorList>
    </citation>
    <scope>NUCLEOTIDE SEQUENCE</scope>
    <source>
        <strain evidence="9">JCM 3276</strain>
    </source>
</reference>
<evidence type="ECO:0000256" key="2">
    <source>
        <dbReference type="ARBA" id="ARBA00022670"/>
    </source>
</evidence>
<feature type="region of interest" description="Disordered" evidence="7">
    <location>
        <begin position="1"/>
        <end position="34"/>
    </location>
</feature>
<feature type="active site" description="Charge relay system" evidence="5">
    <location>
        <position position="525"/>
    </location>
</feature>
<dbReference type="PROSITE" id="PS00138">
    <property type="entry name" value="SUBTILASE_SER"/>
    <property type="match status" value="1"/>
</dbReference>